<comment type="caution">
    <text evidence="12">The sequence shown here is derived from an EMBL/GenBank/DDBJ whole genome shotgun (WGS) entry which is preliminary data.</text>
</comment>
<keyword evidence="6 9" id="KW-0694">RNA-binding</keyword>
<dbReference type="SUPFAM" id="SSF52402">
    <property type="entry name" value="Adenine nucleotide alpha hydrolases-like"/>
    <property type="match status" value="1"/>
</dbReference>
<keyword evidence="7" id="KW-1015">Disulfide bond</keyword>
<feature type="region of interest" description="Interaction with tRNA" evidence="9">
    <location>
        <begin position="304"/>
        <end position="305"/>
    </location>
</feature>
<comment type="function">
    <text evidence="9">Catalyzes the 2-thiolation of uridine at the wobble position (U34) of tRNA, leading to the formation of s(2)U34.</text>
</comment>
<comment type="catalytic activity">
    <reaction evidence="8 9">
        <text>S-sulfanyl-L-cysteinyl-[protein] + uridine(34) in tRNA + AH2 + ATP = 2-thiouridine(34) in tRNA + L-cysteinyl-[protein] + A + AMP + diphosphate + H(+)</text>
        <dbReference type="Rhea" id="RHEA:47032"/>
        <dbReference type="Rhea" id="RHEA-COMP:10131"/>
        <dbReference type="Rhea" id="RHEA-COMP:11726"/>
        <dbReference type="Rhea" id="RHEA-COMP:11727"/>
        <dbReference type="Rhea" id="RHEA-COMP:11728"/>
        <dbReference type="ChEBI" id="CHEBI:13193"/>
        <dbReference type="ChEBI" id="CHEBI:15378"/>
        <dbReference type="ChEBI" id="CHEBI:17499"/>
        <dbReference type="ChEBI" id="CHEBI:29950"/>
        <dbReference type="ChEBI" id="CHEBI:30616"/>
        <dbReference type="ChEBI" id="CHEBI:33019"/>
        <dbReference type="ChEBI" id="CHEBI:61963"/>
        <dbReference type="ChEBI" id="CHEBI:65315"/>
        <dbReference type="ChEBI" id="CHEBI:87170"/>
        <dbReference type="ChEBI" id="CHEBI:456215"/>
        <dbReference type="EC" id="2.8.1.13"/>
    </reaction>
</comment>
<reference evidence="12 13" key="1">
    <citation type="journal article" date="2021" name="Sci. Rep.">
        <title>The distribution of antibiotic resistance genes in chicken gut microbiota commensals.</title>
        <authorList>
            <person name="Juricova H."/>
            <person name="Matiasovicova J."/>
            <person name="Kubasova T."/>
            <person name="Cejkova D."/>
            <person name="Rychlik I."/>
        </authorList>
    </citation>
    <scope>NUCLEOTIDE SEQUENCE [LARGE SCALE GENOMIC DNA]</scope>
    <source>
        <strain evidence="12 13">An564</strain>
    </source>
</reference>
<evidence type="ECO:0000313" key="13">
    <source>
        <dbReference type="Proteomes" id="UP000724149"/>
    </source>
</evidence>
<dbReference type="Gene3D" id="3.40.50.620">
    <property type="entry name" value="HUPs"/>
    <property type="match status" value="1"/>
</dbReference>
<dbReference type="EC" id="2.8.1.13" evidence="9"/>
<evidence type="ECO:0000259" key="10">
    <source>
        <dbReference type="Pfam" id="PF20258"/>
    </source>
</evidence>
<dbReference type="NCBIfam" id="NF001138">
    <property type="entry name" value="PRK00143.1"/>
    <property type="match status" value="1"/>
</dbReference>
<keyword evidence="9" id="KW-0963">Cytoplasm</keyword>
<dbReference type="HAMAP" id="MF_00144">
    <property type="entry name" value="tRNA_thiouridyl_MnmA"/>
    <property type="match status" value="1"/>
</dbReference>
<keyword evidence="2 9" id="KW-0808">Transferase</keyword>
<feature type="binding site" evidence="9">
    <location>
        <position position="37"/>
    </location>
    <ligand>
        <name>ATP</name>
        <dbReference type="ChEBI" id="CHEBI:30616"/>
    </ligand>
</feature>
<dbReference type="Gene3D" id="2.30.30.280">
    <property type="entry name" value="Adenine nucleotide alpha hydrolases-like domains"/>
    <property type="match status" value="1"/>
</dbReference>
<accession>A0ABS2GM86</accession>
<name>A0ABS2GM86_9FIRM</name>
<organism evidence="12 13">
    <name type="scientific">Hydrogenoanaerobacterium saccharovorans</name>
    <dbReference type="NCBI Taxonomy" id="474960"/>
    <lineage>
        <taxon>Bacteria</taxon>
        <taxon>Bacillati</taxon>
        <taxon>Bacillota</taxon>
        <taxon>Clostridia</taxon>
        <taxon>Eubacteriales</taxon>
        <taxon>Oscillospiraceae</taxon>
        <taxon>Hydrogenoanaerobacterium</taxon>
    </lineage>
</organism>
<evidence type="ECO:0000256" key="9">
    <source>
        <dbReference type="HAMAP-Rule" id="MF_00144"/>
    </source>
</evidence>
<dbReference type="NCBIfam" id="TIGR00420">
    <property type="entry name" value="trmU"/>
    <property type="match status" value="1"/>
</dbReference>
<comment type="subcellular location">
    <subcellularLocation>
        <location evidence="9">Cytoplasm</location>
    </subcellularLocation>
</comment>
<keyword evidence="3 9" id="KW-0819">tRNA processing</keyword>
<dbReference type="InterPro" id="IPR046885">
    <property type="entry name" value="MnmA-like_C"/>
</dbReference>
<evidence type="ECO:0000256" key="2">
    <source>
        <dbReference type="ARBA" id="ARBA00022679"/>
    </source>
</evidence>
<gene>
    <name evidence="9 12" type="primary">mnmA</name>
    <name evidence="12" type="ORF">H9X81_03310</name>
</gene>
<dbReference type="InterPro" id="IPR004506">
    <property type="entry name" value="MnmA-like"/>
</dbReference>
<evidence type="ECO:0000256" key="3">
    <source>
        <dbReference type="ARBA" id="ARBA00022694"/>
    </source>
</evidence>
<feature type="domain" description="tRNA-specific 2-thiouridylase MnmA-like C-terminal" evidence="10">
    <location>
        <begin position="278"/>
        <end position="353"/>
    </location>
</feature>
<dbReference type="CDD" id="cd01998">
    <property type="entry name" value="MnmA_TRMU-like"/>
    <property type="match status" value="1"/>
</dbReference>
<dbReference type="Gene3D" id="2.40.30.10">
    <property type="entry name" value="Translation factors"/>
    <property type="match status" value="1"/>
</dbReference>
<feature type="binding site" evidence="9">
    <location>
        <begin position="11"/>
        <end position="18"/>
    </location>
    <ligand>
        <name>ATP</name>
        <dbReference type="ChEBI" id="CHEBI:30616"/>
    </ligand>
</feature>
<dbReference type="PANTHER" id="PTHR11933">
    <property type="entry name" value="TRNA 5-METHYLAMINOMETHYL-2-THIOURIDYLATE -METHYLTRANSFERASE"/>
    <property type="match status" value="1"/>
</dbReference>
<protein>
    <recommendedName>
        <fullName evidence="9">tRNA-specific 2-thiouridylase MnmA</fullName>
        <ecNumber evidence="9">2.8.1.13</ecNumber>
    </recommendedName>
</protein>
<comment type="caution">
    <text evidence="9">Lacks conserved residue(s) required for the propagation of feature annotation.</text>
</comment>
<dbReference type="Pfam" id="PF03054">
    <property type="entry name" value="tRNA_Me_trans"/>
    <property type="match status" value="1"/>
</dbReference>
<keyword evidence="4 9" id="KW-0547">Nucleotide-binding</keyword>
<dbReference type="PANTHER" id="PTHR11933:SF5">
    <property type="entry name" value="MITOCHONDRIAL TRNA-SPECIFIC 2-THIOURIDYLASE 1"/>
    <property type="match status" value="1"/>
</dbReference>
<evidence type="ECO:0000256" key="8">
    <source>
        <dbReference type="ARBA" id="ARBA00051542"/>
    </source>
</evidence>
<dbReference type="GO" id="GO:0103016">
    <property type="term" value="F:tRNA-uridine 2-sulfurtransferase activity"/>
    <property type="evidence" value="ECO:0007669"/>
    <property type="project" value="UniProtKB-EC"/>
</dbReference>
<feature type="active site" description="Nucleophile" evidence="9">
    <location>
        <position position="100"/>
    </location>
</feature>
<feature type="active site" description="Cysteine persulfide intermediate" evidence="9">
    <location>
        <position position="198"/>
    </location>
</feature>
<keyword evidence="13" id="KW-1185">Reference proteome</keyword>
<dbReference type="Pfam" id="PF20258">
    <property type="entry name" value="tRNA_Me_trans_C"/>
    <property type="match status" value="1"/>
</dbReference>
<comment type="similarity">
    <text evidence="9">Belongs to the MnmA/TRMU family.</text>
</comment>
<feature type="binding site" evidence="9">
    <location>
        <position position="124"/>
    </location>
    <ligand>
        <name>ATP</name>
        <dbReference type="ChEBI" id="CHEBI:30616"/>
    </ligand>
</feature>
<dbReference type="InterPro" id="IPR014729">
    <property type="entry name" value="Rossmann-like_a/b/a_fold"/>
</dbReference>
<feature type="site" description="Interaction with tRNA" evidence="9">
    <location>
        <position position="125"/>
    </location>
</feature>
<dbReference type="Pfam" id="PF20259">
    <property type="entry name" value="tRNA_Me_trans_M"/>
    <property type="match status" value="1"/>
</dbReference>
<evidence type="ECO:0000256" key="1">
    <source>
        <dbReference type="ARBA" id="ARBA00022555"/>
    </source>
</evidence>
<feature type="domain" description="tRNA-specific 2-thiouridylase MnmA-like central" evidence="11">
    <location>
        <begin position="207"/>
        <end position="269"/>
    </location>
</feature>
<dbReference type="InterPro" id="IPR023382">
    <property type="entry name" value="MnmA-like_central_sf"/>
</dbReference>
<dbReference type="InterPro" id="IPR046884">
    <property type="entry name" value="MnmA-like_central"/>
</dbReference>
<dbReference type="EMBL" id="JACSNR010000002">
    <property type="protein sequence ID" value="MBM6922721.1"/>
    <property type="molecule type" value="Genomic_DNA"/>
</dbReference>
<evidence type="ECO:0000256" key="4">
    <source>
        <dbReference type="ARBA" id="ARBA00022741"/>
    </source>
</evidence>
<feature type="site" description="Interaction with tRNA" evidence="9">
    <location>
        <position position="337"/>
    </location>
</feature>
<evidence type="ECO:0000313" key="12">
    <source>
        <dbReference type="EMBL" id="MBM6922721.1"/>
    </source>
</evidence>
<proteinExistence type="inferred from homology"/>
<keyword evidence="1 9" id="KW-0820">tRNA-binding</keyword>
<keyword evidence="5 9" id="KW-0067">ATP-binding</keyword>
<evidence type="ECO:0000259" key="11">
    <source>
        <dbReference type="Pfam" id="PF20259"/>
    </source>
</evidence>
<sequence length="357" mass="39790">MSDTKKKILVGMSGGVDSSAAALILRDQGHEVAGLTFELWDSEDGTCGTQNDVRDAAEVCRVLGIPHFVVDFRKEFRQQVMERFVQDYRHGLTPNPCVDCNRTIKFAAFADKAKKLGYDYIATGHYGRVDYDPADGRWHLTMGDDDSKDQSYVLWSLTQEQLSRMVLPLYPYRKEQIREMARQAGLPVFAKKDSQDICFIPDGDFASFLCRYTGEEPPKGSFIDRDGKVLGTHEGIWRYTIGQRRGLGIGFGQRMFVCGIDPEQNTVTLTSGEGLFRSTLTAGEVNLIEVEALTGPVRVTAKIRYAAKPAEALLTPLADGRVQVVFDEPQRAITPGQSVVFYQGRRVFGGGKIERPL</sequence>
<evidence type="ECO:0000256" key="5">
    <source>
        <dbReference type="ARBA" id="ARBA00022840"/>
    </source>
</evidence>
<feature type="region of interest" description="Interaction with tRNA" evidence="9">
    <location>
        <begin position="148"/>
        <end position="150"/>
    </location>
</feature>
<dbReference type="Proteomes" id="UP000724149">
    <property type="component" value="Unassembled WGS sequence"/>
</dbReference>
<evidence type="ECO:0000256" key="6">
    <source>
        <dbReference type="ARBA" id="ARBA00022884"/>
    </source>
</evidence>
<evidence type="ECO:0000256" key="7">
    <source>
        <dbReference type="ARBA" id="ARBA00023157"/>
    </source>
</evidence>
<dbReference type="RefSeq" id="WP_204719790.1">
    <property type="nucleotide sequence ID" value="NZ_JACSNR010000002.1"/>
</dbReference>